<accession>A0A0E9PNP2</accession>
<name>A0A0E9PNP2_ANGAN</name>
<organism evidence="1">
    <name type="scientific">Anguilla anguilla</name>
    <name type="common">European freshwater eel</name>
    <name type="synonym">Muraena anguilla</name>
    <dbReference type="NCBI Taxonomy" id="7936"/>
    <lineage>
        <taxon>Eukaryota</taxon>
        <taxon>Metazoa</taxon>
        <taxon>Chordata</taxon>
        <taxon>Craniata</taxon>
        <taxon>Vertebrata</taxon>
        <taxon>Euteleostomi</taxon>
        <taxon>Actinopterygii</taxon>
        <taxon>Neopterygii</taxon>
        <taxon>Teleostei</taxon>
        <taxon>Anguilliformes</taxon>
        <taxon>Anguillidae</taxon>
        <taxon>Anguilla</taxon>
    </lineage>
</organism>
<reference evidence="1" key="1">
    <citation type="submission" date="2014-11" db="EMBL/GenBank/DDBJ databases">
        <authorList>
            <person name="Amaro Gonzalez C."/>
        </authorList>
    </citation>
    <scope>NUCLEOTIDE SEQUENCE</scope>
</reference>
<dbReference type="AlphaFoldDB" id="A0A0E9PNP2"/>
<dbReference type="EMBL" id="GBXM01103124">
    <property type="protein sequence ID" value="JAH05453.1"/>
    <property type="molecule type" value="Transcribed_RNA"/>
</dbReference>
<evidence type="ECO:0000313" key="1">
    <source>
        <dbReference type="EMBL" id="JAH05453.1"/>
    </source>
</evidence>
<proteinExistence type="predicted"/>
<sequence>MEKKFKVKSTAPNQPHKVAQCVLSNLTA</sequence>
<reference evidence="1" key="2">
    <citation type="journal article" date="2015" name="Fish Shellfish Immunol.">
        <title>Early steps in the European eel (Anguilla anguilla)-Vibrio vulnificus interaction in the gills: Role of the RtxA13 toxin.</title>
        <authorList>
            <person name="Callol A."/>
            <person name="Pajuelo D."/>
            <person name="Ebbesson L."/>
            <person name="Teles M."/>
            <person name="MacKenzie S."/>
            <person name="Amaro C."/>
        </authorList>
    </citation>
    <scope>NUCLEOTIDE SEQUENCE</scope>
</reference>
<protein>
    <submittedName>
        <fullName evidence="1">Uncharacterized protein</fullName>
    </submittedName>
</protein>